<organism evidence="3 4">
    <name type="scientific">Folsomia candida</name>
    <name type="common">Springtail</name>
    <dbReference type="NCBI Taxonomy" id="158441"/>
    <lineage>
        <taxon>Eukaryota</taxon>
        <taxon>Metazoa</taxon>
        <taxon>Ecdysozoa</taxon>
        <taxon>Arthropoda</taxon>
        <taxon>Hexapoda</taxon>
        <taxon>Collembola</taxon>
        <taxon>Entomobryomorpha</taxon>
        <taxon>Isotomoidea</taxon>
        <taxon>Isotomidae</taxon>
        <taxon>Proisotominae</taxon>
        <taxon>Folsomia</taxon>
    </lineage>
</organism>
<dbReference type="InterPro" id="IPR007889">
    <property type="entry name" value="HTH_Psq"/>
</dbReference>
<accession>A0A226E6R5</accession>
<dbReference type="AlphaFoldDB" id="A0A226E6R5"/>
<evidence type="ECO:0000313" key="3">
    <source>
        <dbReference type="EMBL" id="OXA53048.1"/>
    </source>
</evidence>
<sequence length="409" mass="46483">MLHTVRKLYVYKNKEDVIKIIELEEKDYKVGIQTMYVVPLADSDYEPVATTVGRTVKINDIAGVGRRRATEEECAARRTFKYGVMYAPTLGYDLHLYTNDEEIVLLLKWWCRIFMGAICSLEPSECISKLQYIEEKLKYHLLKFADVLPPSTVEYMQSWGTTPMKDHWNLFAIELQLYQKNPKEVVPVPMATINKIMDALKLNPDAKPIIEELFTLIDSASALAARAKLMPQPEINPFWFSEEKMDQIGHLETNIPIAVELVDEGMTVLNAARTRNVSRTTLGDNLKKQGIKSQFGKGRQFKTGTNDQVITALEMVKKGTTTTYDAARLHGVKRSTVQMRMSRSGIKSTVRQGAPQRHNYTAEDLEKAIQMCESGVMTQADAAEKYKVPPGTLKTAYYRRKKKSEVQPV</sequence>
<dbReference type="Proteomes" id="UP000198287">
    <property type="component" value="Unassembled WGS sequence"/>
</dbReference>
<proteinExistence type="predicted"/>
<comment type="caution">
    <text evidence="3">The sequence shown here is derived from an EMBL/GenBank/DDBJ whole genome shotgun (WGS) entry which is preliminary data.</text>
</comment>
<dbReference type="GO" id="GO:0005634">
    <property type="term" value="C:nucleus"/>
    <property type="evidence" value="ECO:0007669"/>
    <property type="project" value="UniProtKB-SubCell"/>
</dbReference>
<protein>
    <recommendedName>
        <fullName evidence="2">HTH psq-type domain-containing protein</fullName>
    </recommendedName>
</protein>
<reference evidence="3 4" key="1">
    <citation type="submission" date="2015-12" db="EMBL/GenBank/DDBJ databases">
        <title>The genome of Folsomia candida.</title>
        <authorList>
            <person name="Faddeeva A."/>
            <person name="Derks M.F."/>
            <person name="Anvar Y."/>
            <person name="Smit S."/>
            <person name="Van Straalen N."/>
            <person name="Roelofs D."/>
        </authorList>
    </citation>
    <scope>NUCLEOTIDE SEQUENCE [LARGE SCALE GENOMIC DNA]</scope>
    <source>
        <strain evidence="3 4">VU population</strain>
        <tissue evidence="3">Whole body</tissue>
    </source>
</reference>
<evidence type="ECO:0000259" key="2">
    <source>
        <dbReference type="Pfam" id="PF05225"/>
    </source>
</evidence>
<gene>
    <name evidence="3" type="ORF">Fcan01_11953</name>
</gene>
<name>A0A226E6R5_FOLCA</name>
<dbReference type="Pfam" id="PF05225">
    <property type="entry name" value="HTH_psq"/>
    <property type="match status" value="1"/>
</dbReference>
<dbReference type="EMBL" id="LNIX01000006">
    <property type="protein sequence ID" value="OXA53048.1"/>
    <property type="molecule type" value="Genomic_DNA"/>
</dbReference>
<evidence type="ECO:0000313" key="4">
    <source>
        <dbReference type="Proteomes" id="UP000198287"/>
    </source>
</evidence>
<evidence type="ECO:0000256" key="1">
    <source>
        <dbReference type="ARBA" id="ARBA00004123"/>
    </source>
</evidence>
<dbReference type="GO" id="GO:0003677">
    <property type="term" value="F:DNA binding"/>
    <property type="evidence" value="ECO:0007669"/>
    <property type="project" value="InterPro"/>
</dbReference>
<dbReference type="InterPro" id="IPR009057">
    <property type="entry name" value="Homeodomain-like_sf"/>
</dbReference>
<dbReference type="Gene3D" id="1.10.10.60">
    <property type="entry name" value="Homeodomain-like"/>
    <property type="match status" value="1"/>
</dbReference>
<feature type="domain" description="HTH psq-type" evidence="2">
    <location>
        <begin position="362"/>
        <end position="401"/>
    </location>
</feature>
<comment type="subcellular location">
    <subcellularLocation>
        <location evidence="1">Nucleus</location>
    </subcellularLocation>
</comment>
<dbReference type="SUPFAM" id="SSF46689">
    <property type="entry name" value="Homeodomain-like"/>
    <property type="match status" value="2"/>
</dbReference>
<keyword evidence="4" id="KW-1185">Reference proteome</keyword>